<keyword evidence="4" id="KW-0663">Pyridoxal phosphate</keyword>
<dbReference type="PANTHER" id="PTHR43807">
    <property type="entry name" value="FI04487P"/>
    <property type="match status" value="1"/>
</dbReference>
<dbReference type="Pfam" id="PF00155">
    <property type="entry name" value="Aminotran_1_2"/>
    <property type="match status" value="1"/>
</dbReference>
<name>A0ABU0PQC5_9MICC</name>
<evidence type="ECO:0000313" key="7">
    <source>
        <dbReference type="Proteomes" id="UP001236806"/>
    </source>
</evidence>
<dbReference type="SUPFAM" id="SSF53383">
    <property type="entry name" value="PLP-dependent transferases"/>
    <property type="match status" value="1"/>
</dbReference>
<comment type="caution">
    <text evidence="6">The sequence shown here is derived from an EMBL/GenBank/DDBJ whole genome shotgun (WGS) entry which is preliminary data.</text>
</comment>
<keyword evidence="2 6" id="KW-0032">Aminotransferase</keyword>
<dbReference type="RefSeq" id="WP_306638050.1">
    <property type="nucleotide sequence ID" value="NZ_JAUSXB010000001.1"/>
</dbReference>
<accession>A0ABU0PQC5</accession>
<sequence>MRTRPARLEHVAGFNIDVVAAAADRNPDMLRLENLDTDLRPPAPAIAASRAAVGLDSANSYLPFTGQLAAKKAIASRVAARSGINYDPETEVVVTASDGDCLLDALLALSDPGDEVILTDPTYAGMLNRVRLAGGVPRLVPMAVRDGEWRMDLDALRRSVSPRTRAVFLQNPSFPSGYVLSHEEWSAVTSLCIENDLWLLYWSYMEGILYDGRKVISPASFPGMRERTVIMGTASVEQRMIGWRVGWIVAPAAVMPDLSVVHIYNGITAGGIAQAGLIAALEAADDGLAECVLEWQHRRDAVTAALEGYAMVPAAGGWSQIVDTVQHGVEPADVSRSLLQHGVAATAMTGWGGEIANRHLRLVFSNEPVERLELLGDRFRAAMTDLGARV</sequence>
<evidence type="ECO:0000256" key="2">
    <source>
        <dbReference type="ARBA" id="ARBA00022576"/>
    </source>
</evidence>
<dbReference type="EMBL" id="JAUSXB010000001">
    <property type="protein sequence ID" value="MDQ0675767.1"/>
    <property type="molecule type" value="Genomic_DNA"/>
</dbReference>
<dbReference type="InterPro" id="IPR004839">
    <property type="entry name" value="Aminotransferase_I/II_large"/>
</dbReference>
<gene>
    <name evidence="6" type="ORF">QFZ36_003328</name>
</gene>
<feature type="domain" description="Aminotransferase class I/classII large" evidence="5">
    <location>
        <begin position="47"/>
        <end position="368"/>
    </location>
</feature>
<dbReference type="InterPro" id="IPR015421">
    <property type="entry name" value="PyrdxlP-dep_Trfase_major"/>
</dbReference>
<proteinExistence type="predicted"/>
<evidence type="ECO:0000256" key="1">
    <source>
        <dbReference type="ARBA" id="ARBA00001933"/>
    </source>
</evidence>
<dbReference type="Proteomes" id="UP001236806">
    <property type="component" value="Unassembled WGS sequence"/>
</dbReference>
<keyword evidence="7" id="KW-1185">Reference proteome</keyword>
<dbReference type="PANTHER" id="PTHR43807:SF20">
    <property type="entry name" value="FI04487P"/>
    <property type="match status" value="1"/>
</dbReference>
<evidence type="ECO:0000256" key="3">
    <source>
        <dbReference type="ARBA" id="ARBA00022679"/>
    </source>
</evidence>
<dbReference type="Gene3D" id="3.40.640.10">
    <property type="entry name" value="Type I PLP-dependent aspartate aminotransferase-like (Major domain)"/>
    <property type="match status" value="1"/>
</dbReference>
<comment type="cofactor">
    <cofactor evidence="1">
        <name>pyridoxal 5'-phosphate</name>
        <dbReference type="ChEBI" id="CHEBI:597326"/>
    </cofactor>
</comment>
<dbReference type="GO" id="GO:0008483">
    <property type="term" value="F:transaminase activity"/>
    <property type="evidence" value="ECO:0007669"/>
    <property type="project" value="UniProtKB-KW"/>
</dbReference>
<keyword evidence="3" id="KW-0808">Transferase</keyword>
<evidence type="ECO:0000259" key="5">
    <source>
        <dbReference type="Pfam" id="PF00155"/>
    </source>
</evidence>
<evidence type="ECO:0000256" key="4">
    <source>
        <dbReference type="ARBA" id="ARBA00022898"/>
    </source>
</evidence>
<dbReference type="InterPro" id="IPR015422">
    <property type="entry name" value="PyrdxlP-dep_Trfase_small"/>
</dbReference>
<reference evidence="6 7" key="1">
    <citation type="submission" date="2023-07" db="EMBL/GenBank/DDBJ databases">
        <title>Comparative genomics of wheat-associated soil bacteria to identify genetic determinants of phenazine resistance.</title>
        <authorList>
            <person name="Mouncey N."/>
        </authorList>
    </citation>
    <scope>NUCLEOTIDE SEQUENCE [LARGE SCALE GENOMIC DNA]</scope>
    <source>
        <strain evidence="6 7">W1I3</strain>
    </source>
</reference>
<dbReference type="InterPro" id="IPR051326">
    <property type="entry name" value="Kynurenine-oxoglutarate_AT"/>
</dbReference>
<organism evidence="6 7">
    <name type="scientific">Pseudarthrobacter siccitolerans</name>
    <dbReference type="NCBI Taxonomy" id="861266"/>
    <lineage>
        <taxon>Bacteria</taxon>
        <taxon>Bacillati</taxon>
        <taxon>Actinomycetota</taxon>
        <taxon>Actinomycetes</taxon>
        <taxon>Micrococcales</taxon>
        <taxon>Micrococcaceae</taxon>
        <taxon>Pseudarthrobacter</taxon>
    </lineage>
</organism>
<protein>
    <submittedName>
        <fullName evidence="6">Aspartate/methionine/tyrosine aminotransferase</fullName>
    </submittedName>
</protein>
<dbReference type="Gene3D" id="3.90.1150.10">
    <property type="entry name" value="Aspartate Aminotransferase, domain 1"/>
    <property type="match status" value="1"/>
</dbReference>
<dbReference type="CDD" id="cd00609">
    <property type="entry name" value="AAT_like"/>
    <property type="match status" value="1"/>
</dbReference>
<evidence type="ECO:0000313" key="6">
    <source>
        <dbReference type="EMBL" id="MDQ0675767.1"/>
    </source>
</evidence>
<dbReference type="InterPro" id="IPR015424">
    <property type="entry name" value="PyrdxlP-dep_Trfase"/>
</dbReference>